<evidence type="ECO:0000256" key="1">
    <source>
        <dbReference type="SAM" id="Phobius"/>
    </source>
</evidence>
<keyword evidence="1" id="KW-1133">Transmembrane helix</keyword>
<accession>A0ABP8C0E2</accession>
<evidence type="ECO:0000313" key="2">
    <source>
        <dbReference type="EMBL" id="GAA4231277.1"/>
    </source>
</evidence>
<organism evidence="2 3">
    <name type="scientific">Actinomadura meridiana</name>
    <dbReference type="NCBI Taxonomy" id="559626"/>
    <lineage>
        <taxon>Bacteria</taxon>
        <taxon>Bacillati</taxon>
        <taxon>Actinomycetota</taxon>
        <taxon>Actinomycetes</taxon>
        <taxon>Streptosporangiales</taxon>
        <taxon>Thermomonosporaceae</taxon>
        <taxon>Actinomadura</taxon>
    </lineage>
</organism>
<evidence type="ECO:0000313" key="3">
    <source>
        <dbReference type="Proteomes" id="UP001501710"/>
    </source>
</evidence>
<dbReference type="Proteomes" id="UP001501710">
    <property type="component" value="Unassembled WGS sequence"/>
</dbReference>
<proteinExistence type="predicted"/>
<feature type="transmembrane region" description="Helical" evidence="1">
    <location>
        <begin position="28"/>
        <end position="51"/>
    </location>
</feature>
<keyword evidence="1" id="KW-0472">Membrane</keyword>
<protein>
    <submittedName>
        <fullName evidence="2">Uncharacterized protein</fullName>
    </submittedName>
</protein>
<name>A0ABP8C0E2_9ACTN</name>
<dbReference type="EMBL" id="BAABAS010000006">
    <property type="protein sequence ID" value="GAA4231277.1"/>
    <property type="molecule type" value="Genomic_DNA"/>
</dbReference>
<keyword evidence="3" id="KW-1185">Reference proteome</keyword>
<gene>
    <name evidence="2" type="ORF">GCM10022254_28010</name>
</gene>
<reference evidence="3" key="1">
    <citation type="journal article" date="2019" name="Int. J. Syst. Evol. Microbiol.">
        <title>The Global Catalogue of Microorganisms (GCM) 10K type strain sequencing project: providing services to taxonomists for standard genome sequencing and annotation.</title>
        <authorList>
            <consortium name="The Broad Institute Genomics Platform"/>
            <consortium name="The Broad Institute Genome Sequencing Center for Infectious Disease"/>
            <person name="Wu L."/>
            <person name="Ma J."/>
        </authorList>
    </citation>
    <scope>NUCLEOTIDE SEQUENCE [LARGE SCALE GENOMIC DNA]</scope>
    <source>
        <strain evidence="3">JCM 17440</strain>
    </source>
</reference>
<dbReference type="RefSeq" id="WP_344895673.1">
    <property type="nucleotide sequence ID" value="NZ_BAABAS010000006.1"/>
</dbReference>
<keyword evidence="1" id="KW-0812">Transmembrane</keyword>
<sequence length="104" mass="11868">MEAKIGHGPQPPIPQRDRVTFLVRLSEMFGPVVGLMTAFAVIDGFMVLNVISQNHAERTVTVGCGYRDGRWWFHYVHTNELIRPADELTVAAHHIRTRMERTGR</sequence>
<comment type="caution">
    <text evidence="2">The sequence shown here is derived from an EMBL/GenBank/DDBJ whole genome shotgun (WGS) entry which is preliminary data.</text>
</comment>